<gene>
    <name evidence="2" type="ORF">CAPTEDRAFT_188844</name>
</gene>
<feature type="compositionally biased region" description="Low complexity" evidence="1">
    <location>
        <begin position="82"/>
        <end position="98"/>
    </location>
</feature>
<reference evidence="3" key="3">
    <citation type="submission" date="2015-06" db="UniProtKB">
        <authorList>
            <consortium name="EnsemblMetazoa"/>
        </authorList>
    </citation>
    <scope>IDENTIFICATION</scope>
</reference>
<keyword evidence="4" id="KW-1185">Reference proteome</keyword>
<dbReference type="AlphaFoldDB" id="R7TBP9"/>
<name>R7TBP9_CAPTE</name>
<sequence length="693" mass="77123">MLCNRCAICASTQFLTAPISPLMSGNSCQQSHSKLVQNDAWYISLIIGWRVPSVIRSHAPLHEKGTKELIDWRERRDSGFGTDDASAPTYSSSSSSSSSYRATSAAAATDTPAADERAPLLMVRLENMWQEPASREQEELQALEDGVREIGGSKKAAVAPFKLWNEWSEDQTGSTTPAQLFSRDRPVFQRPEGLLRKSSPAYVGNSGSDVGSYMPSKESQVQNSLSQKTEDNRSCRPKSAKFSKFKGRVYNDLSPNCSEDSSPGSSRPESAASSGKLCPVALADNEVFDTCHNRPLSGWANAMTRRRSNSDSTRHVLVDDDGDDDDDLDGDDSGLDEILYLDDSHQTSKRPHDVSCSENDSDSDQSPPRSQINQKMTIINISTNNQAPAWSTKTLSYQMKNRIGSDHKQVSPDDVRRNRLLQRRRHSDDIQGKADLKQLLKETQRKKKQNGNQVSSEAVLEHAAGKVLDKYRKRAKSDVIQVVPLKTPDRMEEVKSDELDAETQLPRKLQPLRPKSAKCDRPRTRMGQSHQISPDDESLLLEYDNITRSKLTPMASKDFTNAEMDKASNDLDKRRLHPIRSISIDPKPDDCVPSTSQAAMHKGKRRDSIQGEVSPLPSPLAVLAPIQQSQRFDVSPRDSEIPRDIADLSPRGRKASLIQKRTNHLEPALQDFLSRNTAVHVIPTELGPELDDF</sequence>
<evidence type="ECO:0000313" key="4">
    <source>
        <dbReference type="Proteomes" id="UP000014760"/>
    </source>
</evidence>
<feature type="compositionally biased region" description="Basic residues" evidence="1">
    <location>
        <begin position="235"/>
        <end position="247"/>
    </location>
</feature>
<feature type="region of interest" description="Disordered" evidence="1">
    <location>
        <begin position="305"/>
        <end position="371"/>
    </location>
</feature>
<feature type="region of interest" description="Disordered" evidence="1">
    <location>
        <begin position="77"/>
        <end position="98"/>
    </location>
</feature>
<feature type="compositionally biased region" description="Acidic residues" evidence="1">
    <location>
        <begin position="319"/>
        <end position="335"/>
    </location>
</feature>
<organism evidence="2">
    <name type="scientific">Capitella teleta</name>
    <name type="common">Polychaete worm</name>
    <dbReference type="NCBI Taxonomy" id="283909"/>
    <lineage>
        <taxon>Eukaryota</taxon>
        <taxon>Metazoa</taxon>
        <taxon>Spiralia</taxon>
        <taxon>Lophotrochozoa</taxon>
        <taxon>Annelida</taxon>
        <taxon>Polychaeta</taxon>
        <taxon>Sedentaria</taxon>
        <taxon>Scolecida</taxon>
        <taxon>Capitellidae</taxon>
        <taxon>Capitella</taxon>
    </lineage>
</organism>
<feature type="region of interest" description="Disordered" evidence="1">
    <location>
        <begin position="514"/>
        <end position="533"/>
    </location>
</feature>
<feature type="compositionally biased region" description="Basic and acidic residues" evidence="1">
    <location>
        <begin position="342"/>
        <end position="355"/>
    </location>
</feature>
<reference evidence="2 4" key="2">
    <citation type="journal article" date="2013" name="Nature">
        <title>Insights into bilaterian evolution from three spiralian genomes.</title>
        <authorList>
            <person name="Simakov O."/>
            <person name="Marletaz F."/>
            <person name="Cho S.J."/>
            <person name="Edsinger-Gonzales E."/>
            <person name="Havlak P."/>
            <person name="Hellsten U."/>
            <person name="Kuo D.H."/>
            <person name="Larsson T."/>
            <person name="Lv J."/>
            <person name="Arendt D."/>
            <person name="Savage R."/>
            <person name="Osoegawa K."/>
            <person name="de Jong P."/>
            <person name="Grimwood J."/>
            <person name="Chapman J.A."/>
            <person name="Shapiro H."/>
            <person name="Aerts A."/>
            <person name="Otillar R.P."/>
            <person name="Terry A.Y."/>
            <person name="Boore J.L."/>
            <person name="Grigoriev I.V."/>
            <person name="Lindberg D.R."/>
            <person name="Seaver E.C."/>
            <person name="Weisblat D.A."/>
            <person name="Putnam N.H."/>
            <person name="Rokhsar D.S."/>
        </authorList>
    </citation>
    <scope>NUCLEOTIDE SEQUENCE</scope>
    <source>
        <strain evidence="2 4">I ESC-2004</strain>
    </source>
</reference>
<dbReference type="EMBL" id="AMQN01015116">
    <property type="status" value="NOT_ANNOTATED_CDS"/>
    <property type="molecule type" value="Genomic_DNA"/>
</dbReference>
<dbReference type="EnsemblMetazoa" id="CapteT188844">
    <property type="protein sequence ID" value="CapteP188844"/>
    <property type="gene ID" value="CapteG188844"/>
</dbReference>
<feature type="region of interest" description="Disordered" evidence="1">
    <location>
        <begin position="581"/>
        <end position="616"/>
    </location>
</feature>
<dbReference type="EMBL" id="KB311620">
    <property type="protein sequence ID" value="ELT88912.1"/>
    <property type="molecule type" value="Genomic_DNA"/>
</dbReference>
<evidence type="ECO:0000313" key="2">
    <source>
        <dbReference type="EMBL" id="ELT88912.1"/>
    </source>
</evidence>
<feature type="region of interest" description="Disordered" evidence="1">
    <location>
        <begin position="169"/>
        <end position="273"/>
    </location>
</feature>
<accession>R7TBP9</accession>
<protein>
    <submittedName>
        <fullName evidence="2 3">Uncharacterized protein</fullName>
    </submittedName>
</protein>
<proteinExistence type="predicted"/>
<evidence type="ECO:0000256" key="1">
    <source>
        <dbReference type="SAM" id="MobiDB-lite"/>
    </source>
</evidence>
<feature type="compositionally biased region" description="Polar residues" evidence="1">
    <location>
        <begin position="217"/>
        <end position="227"/>
    </location>
</feature>
<feature type="compositionally biased region" description="Polar residues" evidence="1">
    <location>
        <begin position="170"/>
        <end position="179"/>
    </location>
</feature>
<feature type="compositionally biased region" description="Polar residues" evidence="1">
    <location>
        <begin position="253"/>
        <end position="273"/>
    </location>
</feature>
<reference evidence="4" key="1">
    <citation type="submission" date="2012-12" db="EMBL/GenBank/DDBJ databases">
        <authorList>
            <person name="Hellsten U."/>
            <person name="Grimwood J."/>
            <person name="Chapman J.A."/>
            <person name="Shapiro H."/>
            <person name="Aerts A."/>
            <person name="Otillar R.P."/>
            <person name="Terry A.Y."/>
            <person name="Boore J.L."/>
            <person name="Simakov O."/>
            <person name="Marletaz F."/>
            <person name="Cho S.-J."/>
            <person name="Edsinger-Gonzales E."/>
            <person name="Havlak P."/>
            <person name="Kuo D.-H."/>
            <person name="Larsson T."/>
            <person name="Lv J."/>
            <person name="Arendt D."/>
            <person name="Savage R."/>
            <person name="Osoegawa K."/>
            <person name="de Jong P."/>
            <person name="Lindberg D.R."/>
            <person name="Seaver E.C."/>
            <person name="Weisblat D.A."/>
            <person name="Putnam N.H."/>
            <person name="Grigoriev I.V."/>
            <person name="Rokhsar D.S."/>
        </authorList>
    </citation>
    <scope>NUCLEOTIDE SEQUENCE</scope>
    <source>
        <strain evidence="4">I ESC-2004</strain>
    </source>
</reference>
<dbReference type="HOGENOM" id="CLU_397537_0_0_1"/>
<evidence type="ECO:0000313" key="3">
    <source>
        <dbReference type="EnsemblMetazoa" id="CapteP188844"/>
    </source>
</evidence>
<dbReference type="Proteomes" id="UP000014760">
    <property type="component" value="Unassembled WGS sequence"/>
</dbReference>
<feature type="compositionally biased region" description="Basic and acidic residues" evidence="1">
    <location>
        <begin position="308"/>
        <end position="318"/>
    </location>
</feature>